<evidence type="ECO:0000313" key="4">
    <source>
        <dbReference type="Proteomes" id="UP000694556"/>
    </source>
</evidence>
<dbReference type="PANTHER" id="PTHR12156">
    <property type="entry name" value="PLECKSTRIN HOMOLOGY-LIKE DOMAIN, FAMILY B, MEMBER 3"/>
    <property type="match status" value="1"/>
</dbReference>
<dbReference type="PROSITE" id="PS50003">
    <property type="entry name" value="PH_DOMAIN"/>
    <property type="match status" value="1"/>
</dbReference>
<reference evidence="3" key="1">
    <citation type="submission" date="2025-08" db="UniProtKB">
        <authorList>
            <consortium name="Ensembl"/>
        </authorList>
    </citation>
    <scope>IDENTIFICATION</scope>
</reference>
<dbReference type="SUPFAM" id="SSF50729">
    <property type="entry name" value="PH domain-like"/>
    <property type="match status" value="1"/>
</dbReference>
<evidence type="ECO:0000256" key="1">
    <source>
        <dbReference type="ARBA" id="ARBA00023054"/>
    </source>
</evidence>
<name>A0A8C3GFY5_CAIMO</name>
<reference evidence="3" key="2">
    <citation type="submission" date="2025-09" db="UniProtKB">
        <authorList>
            <consortium name="Ensembl"/>
        </authorList>
    </citation>
    <scope>IDENTIFICATION</scope>
</reference>
<dbReference type="Gene3D" id="2.30.29.30">
    <property type="entry name" value="Pleckstrin-homology domain (PH domain)/Phosphotyrosine-binding domain (PTB)"/>
    <property type="match status" value="1"/>
</dbReference>
<dbReference type="AlphaFoldDB" id="A0A8C3GFY5"/>
<dbReference type="SMART" id="SM00233">
    <property type="entry name" value="PH"/>
    <property type="match status" value="1"/>
</dbReference>
<dbReference type="Pfam" id="PF00169">
    <property type="entry name" value="PH"/>
    <property type="match status" value="1"/>
</dbReference>
<keyword evidence="1" id="KW-0175">Coiled coil</keyword>
<dbReference type="Proteomes" id="UP000694556">
    <property type="component" value="Unassembled WGS sequence"/>
</dbReference>
<dbReference type="InterPro" id="IPR052212">
    <property type="entry name" value="PH-like_domain"/>
</dbReference>
<proteinExistence type="predicted"/>
<organism evidence="3 4">
    <name type="scientific">Cairina moschata</name>
    <name type="common">Muscovy duck</name>
    <dbReference type="NCBI Taxonomy" id="8855"/>
    <lineage>
        <taxon>Eukaryota</taxon>
        <taxon>Metazoa</taxon>
        <taxon>Chordata</taxon>
        <taxon>Craniata</taxon>
        <taxon>Vertebrata</taxon>
        <taxon>Euteleostomi</taxon>
        <taxon>Archelosauria</taxon>
        <taxon>Archosauria</taxon>
        <taxon>Dinosauria</taxon>
        <taxon>Saurischia</taxon>
        <taxon>Theropoda</taxon>
        <taxon>Coelurosauria</taxon>
        <taxon>Aves</taxon>
        <taxon>Neognathae</taxon>
        <taxon>Galloanserae</taxon>
        <taxon>Anseriformes</taxon>
        <taxon>Anatidae</taxon>
        <taxon>Anatinae</taxon>
        <taxon>Cairina</taxon>
    </lineage>
</organism>
<sequence>MGGRIKTWRRRWFLLDPRRRLLAYYGDKEETKLKGVIYFQAIEEVYYDHGRAACKSPNPRLTFCVKTYDRLFCLVAPSAEALRIWMDAVLTAARGDDPP</sequence>
<evidence type="ECO:0000259" key="2">
    <source>
        <dbReference type="PROSITE" id="PS50003"/>
    </source>
</evidence>
<dbReference type="InterPro" id="IPR001849">
    <property type="entry name" value="PH_domain"/>
</dbReference>
<evidence type="ECO:0000313" key="3">
    <source>
        <dbReference type="Ensembl" id="ENSCMMP00000006912.1"/>
    </source>
</evidence>
<accession>A0A8C3GFY5</accession>
<keyword evidence="4" id="KW-1185">Reference proteome</keyword>
<feature type="domain" description="PH" evidence="2">
    <location>
        <begin position="1"/>
        <end position="94"/>
    </location>
</feature>
<dbReference type="Ensembl" id="ENSCMMT00000007662.1">
    <property type="protein sequence ID" value="ENSCMMP00000006912.1"/>
    <property type="gene ID" value="ENSCMMG00000004421.1"/>
</dbReference>
<dbReference type="FunFam" id="2.30.29.30:FF:000006">
    <property type="entry name" value="Pleckstrin homology like domain family B member 1"/>
    <property type="match status" value="1"/>
</dbReference>
<dbReference type="PANTHER" id="PTHR12156:SF22">
    <property type="entry name" value="PLECKSTRIN HOMOLOGY-LIKE DOMAIN FAMILY B MEMBER 3"/>
    <property type="match status" value="1"/>
</dbReference>
<protein>
    <recommendedName>
        <fullName evidence="2">PH domain-containing protein</fullName>
    </recommendedName>
</protein>
<dbReference type="InterPro" id="IPR011993">
    <property type="entry name" value="PH-like_dom_sf"/>
</dbReference>